<dbReference type="InterPro" id="IPR008979">
    <property type="entry name" value="Galactose-bd-like_sf"/>
</dbReference>
<dbReference type="SUPFAM" id="SSF49899">
    <property type="entry name" value="Concanavalin A-like lectins/glucanases"/>
    <property type="match status" value="1"/>
</dbReference>
<dbReference type="Proteomes" id="UP000566813">
    <property type="component" value="Unassembled WGS sequence"/>
</dbReference>
<keyword evidence="6" id="KW-1185">Reference proteome</keyword>
<dbReference type="GO" id="GO:0016787">
    <property type="term" value="F:hydrolase activity"/>
    <property type="evidence" value="ECO:0007669"/>
    <property type="project" value="UniProtKB-KW"/>
</dbReference>
<evidence type="ECO:0000256" key="1">
    <source>
        <dbReference type="ARBA" id="ARBA00022729"/>
    </source>
</evidence>
<feature type="signal peptide" evidence="4">
    <location>
        <begin position="1"/>
        <end position="22"/>
    </location>
</feature>
<evidence type="ECO:0000313" key="5">
    <source>
        <dbReference type="EMBL" id="MBC2664214.1"/>
    </source>
</evidence>
<organism evidence="5 6">
    <name type="scientific">Novosphingobium flavum</name>
    <dbReference type="NCBI Taxonomy" id="1778672"/>
    <lineage>
        <taxon>Bacteria</taxon>
        <taxon>Pseudomonadati</taxon>
        <taxon>Pseudomonadota</taxon>
        <taxon>Alphaproteobacteria</taxon>
        <taxon>Sphingomonadales</taxon>
        <taxon>Sphingomonadaceae</taxon>
        <taxon>Novosphingobium</taxon>
    </lineage>
</organism>
<dbReference type="Gene3D" id="2.60.120.200">
    <property type="match status" value="1"/>
</dbReference>
<evidence type="ECO:0000256" key="3">
    <source>
        <dbReference type="SAM" id="MobiDB-lite"/>
    </source>
</evidence>
<dbReference type="Pfam" id="PF17132">
    <property type="entry name" value="Glyco_hydro_106"/>
    <property type="match status" value="1"/>
</dbReference>
<name>A0A7X1KK62_9SPHN</name>
<dbReference type="PANTHER" id="PTHR43817:SF1">
    <property type="entry name" value="HYDROLASE, FAMILY 43, PUTATIVE (AFU_ORTHOLOGUE AFUA_3G01660)-RELATED"/>
    <property type="match status" value="1"/>
</dbReference>
<dbReference type="InterPro" id="IPR013320">
    <property type="entry name" value="ConA-like_dom_sf"/>
</dbReference>
<accession>A0A7X1KK62</accession>
<gene>
    <name evidence="5" type="ORF">H7F51_01640</name>
</gene>
<feature type="region of interest" description="Disordered" evidence="3">
    <location>
        <begin position="23"/>
        <end position="50"/>
    </location>
</feature>
<dbReference type="RefSeq" id="WP_185662453.1">
    <property type="nucleotide sequence ID" value="NZ_JACLAW010000001.1"/>
</dbReference>
<evidence type="ECO:0000256" key="4">
    <source>
        <dbReference type="SAM" id="SignalP"/>
    </source>
</evidence>
<evidence type="ECO:0000256" key="2">
    <source>
        <dbReference type="ARBA" id="ARBA00022801"/>
    </source>
</evidence>
<sequence length="1361" mass="146161">MAGRGKWLAGCVLALSVSSAGAQGQAAPEGRPDGPSAAEFRNPPPETRPGTFYHWMNGNVTQAGIDADLTAMHDVGIGSVMVFDGSNDVPKGPVDYLSRDWFGLMTHMMDKAAELGIKVGVHNAPGWSSSGGPWITPERSMQQAVWTETTVSGGRSITVRLAQPYTKLGFYRDAAVIAYPASSGDDAVYLDAIQSMQATGDVAPGILTDRDLHTSVRIGPTAPLIVKMRAPFTASAVTLYAGPDSGPFSTTVEASVDGQDWTRLAAAGAPAQPERGIEAPATVNFPPIAARYFRITPAAPLVLAEALFHASPRLPGWELKGEHLFRMSPAVEVHPSGRPADSIDPSKVIDLTARVDAGGVLRWTPPPGRWTVLRFGHTTTGHLNVAASDSGRGLEVDKFDRAAVDFQFDSTIGRLARAAGKHLGTTFDRVMIDSYEAGLQNWTAGLPAEFKARTGYSLVPYLPALTGRVVGDSDTSERFLFDFRRTLADLMAENYYGRMQTRAQALGLHFYAEPYGPGPFDSLQVSGRTEVPTSEFWTRTPWTDNRTLKMVSSAAHVYGRPVVAAESFTGEAQTSRWQDYPYAMKALGDQMFALGLNQIIFHRYAHQPNPTAAPGMTMGPWGINLDRSNTWFAQAKPWMEYLSRAQYLLRQGTYVADVLFFTGEETPYQAEYVRPDVSPDANPRIGQYFDPQIPPGYSYDLVNAEVLLTQATVRNGRIVLPDGAEYRLLVLPATLSSMTPQLAARLRQLAEQGAAVLGPRPGHPLPLSGKDADDAVFRADVDALWGTGREPRKHGAGWVFPEGGVLSALTTLGVRPDAECRTASADGQVVWLHRRIGPRDLYFVANRQRRAESVTCSLRVGRAVPELWNAETGTISHPALFTSDDQRTTVSFNLPPAGSTFVMLGREAAQGALGWAALNGKPFAGPALPAPAVAPASAPSDSFTLSLWAKPDIDLRAMPRESTQGRIDETGKNYLINARSGSDIHGDGTAIAGLALGRNGAVVIERGSPRSAPAVLVSHTPVSGWTHVALVYDKGTPRLYLDGKLVRTGLPSGKRVFAGGNDPPAPVGVTYFFDGNASPLRTDDRAFSAAEIEALAAGGPPAPAIGPTPATLERGPDGTLQALAWASGRYTTADGSSATARVPTPITLGGGWVVSFEPGRGAPDQIRLTALESLSRNPAPSVRHFSGTATYRRTIEVPASALAKGRRVFLDLGRVEVIAGVRVNDVDLGTLWKEPFRVDITDAVRPGRNTISLAVTNLWANRMIGDAALPEEDPYTDAEWPIGEGKRQDGSQGQVMARKITRLPAWYTAGAPKPAGGRVTFSTWTFYRPDEPLLDSGLLGPVRLVFADELTFRKPSGRGAR</sequence>
<dbReference type="NCBIfam" id="NF045579">
    <property type="entry name" value="rhamnoside_JR"/>
    <property type="match status" value="1"/>
</dbReference>
<evidence type="ECO:0000313" key="6">
    <source>
        <dbReference type="Proteomes" id="UP000566813"/>
    </source>
</evidence>
<dbReference type="PANTHER" id="PTHR43817">
    <property type="entry name" value="GLYCOSYL HYDROLASE"/>
    <property type="match status" value="1"/>
</dbReference>
<reference evidence="5 6" key="1">
    <citation type="submission" date="2020-08" db="EMBL/GenBank/DDBJ databases">
        <title>The genome sequence of type strain Novosphingobium flavum NBRC 111647.</title>
        <authorList>
            <person name="Liu Y."/>
        </authorList>
    </citation>
    <scope>NUCLEOTIDE SEQUENCE [LARGE SCALE GENOMIC DNA]</scope>
    <source>
        <strain evidence="5 6">NBRC 111647</strain>
    </source>
</reference>
<protein>
    <submittedName>
        <fullName evidence="5">Alpha-L-arabinofuranosidase</fullName>
    </submittedName>
</protein>
<keyword evidence="2" id="KW-0378">Hydrolase</keyword>
<feature type="chain" id="PRO_5031117546" evidence="4">
    <location>
        <begin position="23"/>
        <end position="1361"/>
    </location>
</feature>
<keyword evidence="1 4" id="KW-0732">Signal</keyword>
<proteinExistence type="predicted"/>
<dbReference type="SUPFAM" id="SSF49785">
    <property type="entry name" value="Galactose-binding domain-like"/>
    <property type="match status" value="2"/>
</dbReference>
<comment type="caution">
    <text evidence="5">The sequence shown here is derived from an EMBL/GenBank/DDBJ whole genome shotgun (WGS) entry which is preliminary data.</text>
</comment>
<dbReference type="Pfam" id="PF13385">
    <property type="entry name" value="Laminin_G_3"/>
    <property type="match status" value="1"/>
</dbReference>
<dbReference type="Gene3D" id="2.60.120.260">
    <property type="entry name" value="Galactose-binding domain-like"/>
    <property type="match status" value="2"/>
</dbReference>
<dbReference type="EMBL" id="JACLAW010000001">
    <property type="protein sequence ID" value="MBC2664214.1"/>
    <property type="molecule type" value="Genomic_DNA"/>
</dbReference>